<comment type="caution">
    <text evidence="7">The sequence shown here is derived from an EMBL/GenBank/DDBJ whole genome shotgun (WGS) entry which is preliminary data.</text>
</comment>
<feature type="transmembrane region" description="Helical" evidence="6">
    <location>
        <begin position="227"/>
        <end position="249"/>
    </location>
</feature>
<proteinExistence type="inferred from homology"/>
<evidence type="ECO:0000313" key="7">
    <source>
        <dbReference type="EMBL" id="CAF0795983.1"/>
    </source>
</evidence>
<dbReference type="SUPFAM" id="SSF103473">
    <property type="entry name" value="MFS general substrate transporter"/>
    <property type="match status" value="1"/>
</dbReference>
<evidence type="ECO:0000256" key="3">
    <source>
        <dbReference type="ARBA" id="ARBA00022692"/>
    </source>
</evidence>
<dbReference type="AlphaFoldDB" id="A0A813SFH6"/>
<dbReference type="InterPro" id="IPR051951">
    <property type="entry name" value="UNC-93_regulatory"/>
</dbReference>
<protein>
    <recommendedName>
        <fullName evidence="9">UNC93-like protein</fullName>
    </recommendedName>
</protein>
<gene>
    <name evidence="7" type="ORF">OXX778_LOCUS6215</name>
</gene>
<reference evidence="7" key="1">
    <citation type="submission" date="2021-02" db="EMBL/GenBank/DDBJ databases">
        <authorList>
            <person name="Nowell W R."/>
        </authorList>
    </citation>
    <scope>NUCLEOTIDE SEQUENCE</scope>
    <source>
        <strain evidence="7">Ploen Becks lab</strain>
    </source>
</reference>
<evidence type="ECO:0000256" key="4">
    <source>
        <dbReference type="ARBA" id="ARBA00022989"/>
    </source>
</evidence>
<evidence type="ECO:0000256" key="6">
    <source>
        <dbReference type="SAM" id="Phobius"/>
    </source>
</evidence>
<dbReference type="GO" id="GO:0015459">
    <property type="term" value="F:potassium channel regulator activity"/>
    <property type="evidence" value="ECO:0007669"/>
    <property type="project" value="TreeGrafter"/>
</dbReference>
<feature type="transmembrane region" description="Helical" evidence="6">
    <location>
        <begin position="437"/>
        <end position="454"/>
    </location>
</feature>
<dbReference type="GO" id="GO:0006937">
    <property type="term" value="P:regulation of muscle contraction"/>
    <property type="evidence" value="ECO:0007669"/>
    <property type="project" value="TreeGrafter"/>
</dbReference>
<comment type="subcellular location">
    <subcellularLocation>
        <location evidence="1">Membrane</location>
        <topology evidence="1">Multi-pass membrane protein</topology>
    </subcellularLocation>
</comment>
<dbReference type="GO" id="GO:0005886">
    <property type="term" value="C:plasma membrane"/>
    <property type="evidence" value="ECO:0007669"/>
    <property type="project" value="TreeGrafter"/>
</dbReference>
<dbReference type="PANTHER" id="PTHR19444:SF13">
    <property type="entry name" value="PROTEIN UNC-93 HOMOLOG A"/>
    <property type="match status" value="1"/>
</dbReference>
<keyword evidence="5 6" id="KW-0472">Membrane</keyword>
<keyword evidence="4 6" id="KW-1133">Transmembrane helix</keyword>
<dbReference type="Proteomes" id="UP000663879">
    <property type="component" value="Unassembled WGS sequence"/>
</dbReference>
<evidence type="ECO:0000256" key="5">
    <source>
        <dbReference type="ARBA" id="ARBA00023136"/>
    </source>
</evidence>
<feature type="transmembrane region" description="Helical" evidence="6">
    <location>
        <begin position="317"/>
        <end position="340"/>
    </location>
</feature>
<sequence>MASDEKDNSSTSFEVDENKISLSESELKAAKRCIYKNLLIIGLSWVFLFTAYNSIANLQSSLNSDAGLGTIGLSITYVCFILSCLLLPTIMIKNLGIKLTIFVCQLSYILYIGLNIYPRYFTLIPSAAILGLGAGPLWTAQSTFLTDLGTHFAKLSGETPELVINRFFGIFFAIFQSSQIWGNLVVSLVLKSGNSGNETTQNVSHCGRNDNPWTQTSPIKKPNQLSVYILCAIFIVCAFVGAFLILIFIDKYRKIGLVHSKEENKSPIQLILNTLKHIKDTNQLLLIPITVWLGFEQAYFLADFTKSFISCIRGVDYVGYVMIVYGVSSTIGSYGFGYMIKLVGRQISFSLAAILNYAAILLQIFWEPSFKGSYVLFIVAVMWGITDAAWNTQISAFYGVIFKSNEEAAFSNLKLWQSVGSAISFAYSNFIGTNVKLYLLIAYLTLGMTGYAIVEFRLKKKDNSSVSNS</sequence>
<dbReference type="InterPro" id="IPR010291">
    <property type="entry name" value="Ion_channel_UNC-93"/>
</dbReference>
<dbReference type="PANTHER" id="PTHR19444">
    <property type="entry name" value="UNC-93 RELATED"/>
    <property type="match status" value="1"/>
</dbReference>
<evidence type="ECO:0000256" key="2">
    <source>
        <dbReference type="ARBA" id="ARBA00009172"/>
    </source>
</evidence>
<evidence type="ECO:0008006" key="9">
    <source>
        <dbReference type="Google" id="ProtNLM"/>
    </source>
</evidence>
<keyword evidence="8" id="KW-1185">Reference proteome</keyword>
<keyword evidence="3 6" id="KW-0812">Transmembrane</keyword>
<feature type="transmembrane region" description="Helical" evidence="6">
    <location>
        <begin position="167"/>
        <end position="190"/>
    </location>
</feature>
<feature type="transmembrane region" description="Helical" evidence="6">
    <location>
        <begin position="38"/>
        <end position="55"/>
    </location>
</feature>
<dbReference type="EMBL" id="CAJNOC010000722">
    <property type="protein sequence ID" value="CAF0795983.1"/>
    <property type="molecule type" value="Genomic_DNA"/>
</dbReference>
<dbReference type="Gene3D" id="1.20.1250.20">
    <property type="entry name" value="MFS general substrate transporter like domains"/>
    <property type="match status" value="1"/>
</dbReference>
<feature type="transmembrane region" description="Helical" evidence="6">
    <location>
        <begin position="67"/>
        <end position="87"/>
    </location>
</feature>
<dbReference type="GO" id="GO:0043266">
    <property type="term" value="P:regulation of potassium ion transport"/>
    <property type="evidence" value="ECO:0007669"/>
    <property type="project" value="TreeGrafter"/>
</dbReference>
<accession>A0A813SFH6</accession>
<evidence type="ECO:0000256" key="1">
    <source>
        <dbReference type="ARBA" id="ARBA00004141"/>
    </source>
</evidence>
<feature type="transmembrane region" description="Helical" evidence="6">
    <location>
        <begin position="99"/>
        <end position="117"/>
    </location>
</feature>
<evidence type="ECO:0000313" key="8">
    <source>
        <dbReference type="Proteomes" id="UP000663879"/>
    </source>
</evidence>
<dbReference type="Pfam" id="PF05978">
    <property type="entry name" value="UNC-93"/>
    <property type="match status" value="1"/>
</dbReference>
<dbReference type="OrthoDB" id="78663at2759"/>
<comment type="similarity">
    <text evidence="2">Belongs to the unc-93 family.</text>
</comment>
<feature type="transmembrane region" description="Helical" evidence="6">
    <location>
        <begin position="284"/>
        <end position="302"/>
    </location>
</feature>
<name>A0A813SFH6_9BILA</name>
<dbReference type="InterPro" id="IPR036259">
    <property type="entry name" value="MFS_trans_sf"/>
</dbReference>
<feature type="transmembrane region" description="Helical" evidence="6">
    <location>
        <begin position="123"/>
        <end position="146"/>
    </location>
</feature>
<feature type="transmembrane region" description="Helical" evidence="6">
    <location>
        <begin position="347"/>
        <end position="366"/>
    </location>
</feature>
<dbReference type="GO" id="GO:0055120">
    <property type="term" value="C:striated muscle dense body"/>
    <property type="evidence" value="ECO:0007669"/>
    <property type="project" value="TreeGrafter"/>
</dbReference>
<organism evidence="7 8">
    <name type="scientific">Brachionus calyciflorus</name>
    <dbReference type="NCBI Taxonomy" id="104777"/>
    <lineage>
        <taxon>Eukaryota</taxon>
        <taxon>Metazoa</taxon>
        <taxon>Spiralia</taxon>
        <taxon>Gnathifera</taxon>
        <taxon>Rotifera</taxon>
        <taxon>Eurotatoria</taxon>
        <taxon>Monogononta</taxon>
        <taxon>Pseudotrocha</taxon>
        <taxon>Ploima</taxon>
        <taxon>Brachionidae</taxon>
        <taxon>Brachionus</taxon>
    </lineage>
</organism>